<dbReference type="EMBL" id="JAIWIU010000037">
    <property type="protein sequence ID" value="MCA2015705.1"/>
    <property type="molecule type" value="Genomic_DNA"/>
</dbReference>
<organism evidence="2 3">
    <name type="scientific">Vibrio tritonius</name>
    <dbReference type="NCBI Taxonomy" id="1435069"/>
    <lineage>
        <taxon>Bacteria</taxon>
        <taxon>Pseudomonadati</taxon>
        <taxon>Pseudomonadota</taxon>
        <taxon>Gammaproteobacteria</taxon>
        <taxon>Vibrionales</taxon>
        <taxon>Vibrionaceae</taxon>
        <taxon>Vibrio</taxon>
    </lineage>
</organism>
<dbReference type="InterPro" id="IPR009003">
    <property type="entry name" value="Peptidase_S1_PA"/>
</dbReference>
<dbReference type="PROSITE" id="PS51257">
    <property type="entry name" value="PROKAR_LIPOPROTEIN"/>
    <property type="match status" value="1"/>
</dbReference>
<proteinExistence type="predicted"/>
<dbReference type="Pfam" id="PF13365">
    <property type="entry name" value="Trypsin_2"/>
    <property type="match status" value="1"/>
</dbReference>
<keyword evidence="1" id="KW-0732">Signal</keyword>
<comment type="caution">
    <text evidence="2">The sequence shown here is derived from an EMBL/GenBank/DDBJ whole genome shotgun (WGS) entry which is preliminary data.</text>
</comment>
<dbReference type="GO" id="GO:0008233">
    <property type="term" value="F:peptidase activity"/>
    <property type="evidence" value="ECO:0007669"/>
    <property type="project" value="UniProtKB-KW"/>
</dbReference>
<dbReference type="Gene3D" id="2.40.10.120">
    <property type="match status" value="1"/>
</dbReference>
<keyword evidence="3" id="KW-1185">Reference proteome</keyword>
<dbReference type="RefSeq" id="WP_225249961.1">
    <property type="nucleotide sequence ID" value="NZ_JAIWIU010000037.1"/>
</dbReference>
<feature type="signal peptide" evidence="1">
    <location>
        <begin position="1"/>
        <end position="30"/>
    </location>
</feature>
<evidence type="ECO:0000256" key="1">
    <source>
        <dbReference type="SAM" id="SignalP"/>
    </source>
</evidence>
<sequence length="248" mass="26742">MAYSRSLASTFFKTLIIGALSLLATGCATSNGPLATLESNKANVPAIDYEMVGIPLLYQGFGSSVPITKDLSLTAAHVAKVNWDSVVAYHPECDIAIIKSDNSKVTSFPDMGLVYANETVITYGKDGFGNLLSGKGVYHIDLNFTNNSYFKKCNASITDAPIREGMSGGGAFNERGDLVGIISSMASTYNTRLANGEKLPYERLSLFVSLNFVKDWLNSEVDNFYRSKDSVLTWNPAATNDGQLANSL</sequence>
<evidence type="ECO:0000313" key="3">
    <source>
        <dbReference type="Proteomes" id="UP001199044"/>
    </source>
</evidence>
<keyword evidence="2" id="KW-0378">Hydrolase</keyword>
<gene>
    <name evidence="2" type="ORF">LDJ79_06255</name>
</gene>
<keyword evidence="2" id="KW-0645">Protease</keyword>
<dbReference type="Proteomes" id="UP001199044">
    <property type="component" value="Unassembled WGS sequence"/>
</dbReference>
<feature type="chain" id="PRO_5045719015" evidence="1">
    <location>
        <begin position="31"/>
        <end position="248"/>
    </location>
</feature>
<reference evidence="3" key="1">
    <citation type="submission" date="2023-07" db="EMBL/GenBank/DDBJ databases">
        <title>Molecular identification of indigenous halophilic bacteria isolated from red sea cost, biodegradation of synthetic dyes and assessment of degraded metabolite toxicity.</title>
        <authorList>
            <person name="Chaieb K."/>
            <person name="Altayb H.N."/>
        </authorList>
    </citation>
    <scope>NUCLEOTIDE SEQUENCE [LARGE SCALE GENOMIC DNA]</scope>
    <source>
        <strain evidence="3">K20</strain>
    </source>
</reference>
<dbReference type="GO" id="GO:0006508">
    <property type="term" value="P:proteolysis"/>
    <property type="evidence" value="ECO:0007669"/>
    <property type="project" value="UniProtKB-KW"/>
</dbReference>
<evidence type="ECO:0000313" key="2">
    <source>
        <dbReference type="EMBL" id="MCA2015705.1"/>
    </source>
</evidence>
<protein>
    <submittedName>
        <fullName evidence="2">Serine protease</fullName>
    </submittedName>
</protein>
<dbReference type="SUPFAM" id="SSF50494">
    <property type="entry name" value="Trypsin-like serine proteases"/>
    <property type="match status" value="1"/>
</dbReference>
<name>A0ABS7YJ51_9VIBR</name>
<accession>A0ABS7YJ51</accession>